<feature type="transmembrane region" description="Helical" evidence="6">
    <location>
        <begin position="131"/>
        <end position="152"/>
    </location>
</feature>
<evidence type="ECO:0000259" key="8">
    <source>
        <dbReference type="PROSITE" id="PS50850"/>
    </source>
</evidence>
<dbReference type="AlphaFoldDB" id="A0A9P5NVI5"/>
<comment type="caution">
    <text evidence="9">The sequence shown here is derived from an EMBL/GenBank/DDBJ whole genome shotgun (WGS) entry which is preliminary data.</text>
</comment>
<feature type="transmembrane region" description="Helical" evidence="6">
    <location>
        <begin position="310"/>
        <end position="331"/>
    </location>
</feature>
<sequence>LPKGQLAILCFLRILDPLCFTQIFPYINEFMVDLHVTDDPTSIGFYSGIESAFACSQLLTIYLWGHAIDRFGRRPVVLVGAGGLAVTSLLFGLSTSFTSVILSRAIAGLFSGNVSVIPTILCEVMDESNQAFAFSFFGLWWPVGVVIGYLLSKPASRYPEYFDRDFFRVYPYFLPGFLVSCIAVFGFVIAWFFLKETLDTCQAGDQESHVDYGSVVNDSTGPVTHNYNIKQLLQAPIIRALCASGFALSFMSTAFDVLFVLFCFSPVKAGGLAFPASVIGFALSAAGGIAALLQVFFMPTILCRVSHASVYHFCMKLWPYTFLSLPLLNLIARNGTIPGTEQITFLTIAFLWVCIALILCLARVAFLAYTVNVLLVRRFALSPSSLGSTLGLVQFSICLARAFSPAFASSSFVFSADKDTLGRYSWVALMASLGWASSYFSKNIV</sequence>
<feature type="signal peptide" evidence="7">
    <location>
        <begin position="1"/>
        <end position="21"/>
    </location>
</feature>
<evidence type="ECO:0000256" key="4">
    <source>
        <dbReference type="ARBA" id="ARBA00022989"/>
    </source>
</evidence>
<dbReference type="Pfam" id="PF07690">
    <property type="entry name" value="MFS_1"/>
    <property type="match status" value="1"/>
</dbReference>
<dbReference type="PANTHER" id="PTHR23504">
    <property type="entry name" value="MAJOR FACILITATOR SUPERFAMILY DOMAIN-CONTAINING PROTEIN 10"/>
    <property type="match status" value="1"/>
</dbReference>
<dbReference type="InterPro" id="IPR036259">
    <property type="entry name" value="MFS_trans_sf"/>
</dbReference>
<dbReference type="PROSITE" id="PS50850">
    <property type="entry name" value="MFS"/>
    <property type="match status" value="1"/>
</dbReference>
<dbReference type="Proteomes" id="UP000724874">
    <property type="component" value="Unassembled WGS sequence"/>
</dbReference>
<feature type="transmembrane region" description="Helical" evidence="6">
    <location>
        <begin position="240"/>
        <end position="267"/>
    </location>
</feature>
<feature type="non-terminal residue" evidence="9">
    <location>
        <position position="1"/>
    </location>
</feature>
<dbReference type="GO" id="GO:0022857">
    <property type="term" value="F:transmembrane transporter activity"/>
    <property type="evidence" value="ECO:0007669"/>
    <property type="project" value="InterPro"/>
</dbReference>
<reference evidence="9" key="1">
    <citation type="submission" date="2020-11" db="EMBL/GenBank/DDBJ databases">
        <authorList>
            <consortium name="DOE Joint Genome Institute"/>
            <person name="Ahrendt S."/>
            <person name="Riley R."/>
            <person name="Andreopoulos W."/>
            <person name="LaButti K."/>
            <person name="Pangilinan J."/>
            <person name="Ruiz-duenas F.J."/>
            <person name="Barrasa J.M."/>
            <person name="Sanchez-Garcia M."/>
            <person name="Camarero S."/>
            <person name="Miyauchi S."/>
            <person name="Serrano A."/>
            <person name="Linde D."/>
            <person name="Babiker R."/>
            <person name="Drula E."/>
            <person name="Ayuso-Fernandez I."/>
            <person name="Pacheco R."/>
            <person name="Padilla G."/>
            <person name="Ferreira P."/>
            <person name="Barriuso J."/>
            <person name="Kellner H."/>
            <person name="Castanera R."/>
            <person name="Alfaro M."/>
            <person name="Ramirez L."/>
            <person name="Pisabarro A.G."/>
            <person name="Kuo A."/>
            <person name="Tritt A."/>
            <person name="Lipzen A."/>
            <person name="He G."/>
            <person name="Yan M."/>
            <person name="Ng V."/>
            <person name="Cullen D."/>
            <person name="Martin F."/>
            <person name="Rosso M.-N."/>
            <person name="Henrissat B."/>
            <person name="Hibbett D."/>
            <person name="Martinez A.T."/>
            <person name="Grigoriev I.V."/>
        </authorList>
    </citation>
    <scope>NUCLEOTIDE SEQUENCE</scope>
    <source>
        <strain evidence="9">AH 44721</strain>
    </source>
</reference>
<proteinExistence type="predicted"/>
<comment type="subcellular location">
    <subcellularLocation>
        <location evidence="1">Membrane</location>
        <topology evidence="1">Multi-pass membrane protein</topology>
    </subcellularLocation>
</comment>
<feature type="non-terminal residue" evidence="9">
    <location>
        <position position="445"/>
    </location>
</feature>
<feature type="transmembrane region" description="Helical" evidence="6">
    <location>
        <begin position="45"/>
        <end position="64"/>
    </location>
</feature>
<dbReference type="GO" id="GO:0016020">
    <property type="term" value="C:membrane"/>
    <property type="evidence" value="ECO:0007669"/>
    <property type="project" value="UniProtKB-SubCell"/>
</dbReference>
<dbReference type="SUPFAM" id="SSF103473">
    <property type="entry name" value="MFS general substrate transporter"/>
    <property type="match status" value="1"/>
</dbReference>
<feature type="transmembrane region" description="Helical" evidence="6">
    <location>
        <begin position="76"/>
        <end position="95"/>
    </location>
</feature>
<feature type="transmembrane region" description="Helical" evidence="6">
    <location>
        <begin position="273"/>
        <end position="298"/>
    </location>
</feature>
<feature type="transmembrane region" description="Helical" evidence="6">
    <location>
        <begin position="343"/>
        <end position="369"/>
    </location>
</feature>
<feature type="domain" description="Major facilitator superfamily (MFS) profile" evidence="8">
    <location>
        <begin position="5"/>
        <end position="445"/>
    </location>
</feature>
<dbReference type="OrthoDB" id="419616at2759"/>
<evidence type="ECO:0000256" key="2">
    <source>
        <dbReference type="ARBA" id="ARBA00022448"/>
    </source>
</evidence>
<feature type="transmembrane region" description="Helical" evidence="6">
    <location>
        <begin position="172"/>
        <end position="194"/>
    </location>
</feature>
<evidence type="ECO:0000256" key="5">
    <source>
        <dbReference type="ARBA" id="ARBA00023136"/>
    </source>
</evidence>
<feature type="transmembrane region" description="Helical" evidence="6">
    <location>
        <begin position="101"/>
        <end position="124"/>
    </location>
</feature>
<keyword evidence="7" id="KW-0732">Signal</keyword>
<dbReference type="PANTHER" id="PTHR23504:SF15">
    <property type="entry name" value="MAJOR FACILITATOR SUPERFAMILY (MFS) PROFILE DOMAIN-CONTAINING PROTEIN"/>
    <property type="match status" value="1"/>
</dbReference>
<evidence type="ECO:0000313" key="10">
    <source>
        <dbReference type="Proteomes" id="UP000724874"/>
    </source>
</evidence>
<feature type="chain" id="PRO_5040108275" evidence="7">
    <location>
        <begin position="22"/>
        <end position="445"/>
    </location>
</feature>
<gene>
    <name evidence="9" type="ORF">CPB84DRAFT_1664012</name>
</gene>
<name>A0A9P5NVI5_GYMJU</name>
<keyword evidence="2" id="KW-0813">Transport</keyword>
<keyword evidence="10" id="KW-1185">Reference proteome</keyword>
<evidence type="ECO:0000256" key="6">
    <source>
        <dbReference type="SAM" id="Phobius"/>
    </source>
</evidence>
<accession>A0A9P5NVI5</accession>
<organism evidence="9 10">
    <name type="scientific">Gymnopilus junonius</name>
    <name type="common">Spectacular rustgill mushroom</name>
    <name type="synonym">Gymnopilus spectabilis subsp. junonius</name>
    <dbReference type="NCBI Taxonomy" id="109634"/>
    <lineage>
        <taxon>Eukaryota</taxon>
        <taxon>Fungi</taxon>
        <taxon>Dikarya</taxon>
        <taxon>Basidiomycota</taxon>
        <taxon>Agaricomycotina</taxon>
        <taxon>Agaricomycetes</taxon>
        <taxon>Agaricomycetidae</taxon>
        <taxon>Agaricales</taxon>
        <taxon>Agaricineae</taxon>
        <taxon>Hymenogastraceae</taxon>
        <taxon>Gymnopilus</taxon>
    </lineage>
</organism>
<evidence type="ECO:0000256" key="1">
    <source>
        <dbReference type="ARBA" id="ARBA00004141"/>
    </source>
</evidence>
<keyword evidence="4 6" id="KW-1133">Transmembrane helix</keyword>
<evidence type="ECO:0000256" key="3">
    <source>
        <dbReference type="ARBA" id="ARBA00022692"/>
    </source>
</evidence>
<evidence type="ECO:0000313" key="9">
    <source>
        <dbReference type="EMBL" id="KAF8905966.1"/>
    </source>
</evidence>
<dbReference type="InterPro" id="IPR020846">
    <property type="entry name" value="MFS_dom"/>
</dbReference>
<dbReference type="EMBL" id="JADNYJ010000020">
    <property type="protein sequence ID" value="KAF8905966.1"/>
    <property type="molecule type" value="Genomic_DNA"/>
</dbReference>
<keyword evidence="5 6" id="KW-0472">Membrane</keyword>
<keyword evidence="3 6" id="KW-0812">Transmembrane</keyword>
<protein>
    <submittedName>
        <fullName evidence="9">Major facilitator superfamily domain-containing protein</fullName>
    </submittedName>
</protein>
<evidence type="ECO:0000256" key="7">
    <source>
        <dbReference type="SAM" id="SignalP"/>
    </source>
</evidence>
<dbReference type="InterPro" id="IPR011701">
    <property type="entry name" value="MFS"/>
</dbReference>
<dbReference type="Gene3D" id="1.20.1250.20">
    <property type="entry name" value="MFS general substrate transporter like domains"/>
    <property type="match status" value="1"/>
</dbReference>